<evidence type="ECO:0000256" key="15">
    <source>
        <dbReference type="SAM" id="MobiDB-lite"/>
    </source>
</evidence>
<comment type="subcellular location">
    <subcellularLocation>
        <location evidence="3">Cytoplasm</location>
    </subcellularLocation>
    <subcellularLocation>
        <location evidence="2">Endosome</location>
    </subcellularLocation>
    <subcellularLocation>
        <location evidence="1">Vacuole membrane</location>
        <topology evidence="1">Peripheral membrane protein</topology>
    </subcellularLocation>
</comment>
<keyword evidence="8" id="KW-0926">Vacuole</keyword>
<organism evidence="17 18">
    <name type="scientific">Kwoniella shivajii</name>
    <dbReference type="NCBI Taxonomy" id="564305"/>
    <lineage>
        <taxon>Eukaryota</taxon>
        <taxon>Fungi</taxon>
        <taxon>Dikarya</taxon>
        <taxon>Basidiomycota</taxon>
        <taxon>Agaricomycotina</taxon>
        <taxon>Tremellomycetes</taxon>
        <taxon>Tremellales</taxon>
        <taxon>Cryptococcaceae</taxon>
        <taxon>Kwoniella</taxon>
    </lineage>
</organism>
<feature type="region of interest" description="Disordered" evidence="15">
    <location>
        <begin position="1"/>
        <end position="46"/>
    </location>
</feature>
<accession>A0ABZ1CVS8</accession>
<keyword evidence="18" id="KW-1185">Reference proteome</keyword>
<sequence>MSLSPPQTSTPLDDSRGRGDVNDTKPSSTLLLLPPSPTSSNSSLTSDETSFDHLALALNSTSDSRVKVTGTRDHYDGDNLSNAPILGLRDLVKMRKAEKIKSNLPISPPPTATIIEDRTVHVQDQNPPGYPGTITGTNTLKRNEVFAKQVVIRGWKIVGGNDWKDVGKLGAYVVYDIDIGLMNGGNINILRRYTDFVNLRNELKITYPSLKDAIPQLPGKAHFARFSRAFLEQRQPRLQRFLRAVVLHPEMGRGGDNSIVGDWVMGNSR</sequence>
<dbReference type="CDD" id="cd07280">
    <property type="entry name" value="PX_YPT35"/>
    <property type="match status" value="1"/>
</dbReference>
<feature type="compositionally biased region" description="Basic and acidic residues" evidence="15">
    <location>
        <begin position="13"/>
        <end position="23"/>
    </location>
</feature>
<gene>
    <name evidence="17" type="ORF">IL334_002824</name>
</gene>
<keyword evidence="10" id="KW-0446">Lipid-binding</keyword>
<dbReference type="Gene3D" id="3.30.1520.10">
    <property type="entry name" value="Phox-like domain"/>
    <property type="match status" value="1"/>
</dbReference>
<comment type="similarity">
    <text evidence="4">Belongs to the YPT35 family.</text>
</comment>
<dbReference type="PROSITE" id="PS50195">
    <property type="entry name" value="PX"/>
    <property type="match status" value="1"/>
</dbReference>
<dbReference type="InterPro" id="IPR001683">
    <property type="entry name" value="PX_dom"/>
</dbReference>
<dbReference type="Pfam" id="PF00787">
    <property type="entry name" value="PX"/>
    <property type="match status" value="1"/>
</dbReference>
<feature type="domain" description="PX" evidence="16">
    <location>
        <begin position="153"/>
        <end position="269"/>
    </location>
</feature>
<dbReference type="SMART" id="SM00312">
    <property type="entry name" value="PX"/>
    <property type="match status" value="1"/>
</dbReference>
<comment type="function">
    <text evidence="12">Recruits the lipid transfer protein VPS13 to endosomal and vacuolar membranes.</text>
</comment>
<feature type="compositionally biased region" description="Low complexity" evidence="15">
    <location>
        <begin position="26"/>
        <end position="46"/>
    </location>
</feature>
<evidence type="ECO:0000256" key="5">
    <source>
        <dbReference type="ARBA" id="ARBA00010883"/>
    </source>
</evidence>
<evidence type="ECO:0000313" key="17">
    <source>
        <dbReference type="EMBL" id="WRT65873.1"/>
    </source>
</evidence>
<feature type="compositionally biased region" description="Polar residues" evidence="15">
    <location>
        <begin position="1"/>
        <end position="12"/>
    </location>
</feature>
<dbReference type="InterPro" id="IPR037917">
    <property type="entry name" value="Ypt35_PX"/>
</dbReference>
<evidence type="ECO:0000256" key="14">
    <source>
        <dbReference type="ARBA" id="ARBA00033785"/>
    </source>
</evidence>
<reference evidence="17 18" key="1">
    <citation type="submission" date="2024-01" db="EMBL/GenBank/DDBJ databases">
        <title>Comparative genomics of Cryptococcus and Kwoniella reveals pathogenesis evolution and contrasting modes of karyotype evolution via chromosome fusion or intercentromeric recombination.</title>
        <authorList>
            <person name="Coelho M.A."/>
            <person name="David-Palma M."/>
            <person name="Shea T."/>
            <person name="Bowers K."/>
            <person name="McGinley-Smith S."/>
            <person name="Mohammad A.W."/>
            <person name="Gnirke A."/>
            <person name="Yurkov A.M."/>
            <person name="Nowrousian M."/>
            <person name="Sun S."/>
            <person name="Cuomo C.A."/>
            <person name="Heitman J."/>
        </authorList>
    </citation>
    <scope>NUCLEOTIDE SEQUENCE [LARGE SCALE GENOMIC DNA]</scope>
    <source>
        <strain evidence="17">CBS 11374</strain>
    </source>
</reference>
<dbReference type="Proteomes" id="UP001329825">
    <property type="component" value="Chromosome 3"/>
</dbReference>
<keyword evidence="9" id="KW-0967">Endosome</keyword>
<dbReference type="GeneID" id="87954955"/>
<evidence type="ECO:0000256" key="9">
    <source>
        <dbReference type="ARBA" id="ARBA00022753"/>
    </source>
</evidence>
<dbReference type="EMBL" id="CP141883">
    <property type="protein sequence ID" value="WRT65873.1"/>
    <property type="molecule type" value="Genomic_DNA"/>
</dbReference>
<evidence type="ECO:0000256" key="3">
    <source>
        <dbReference type="ARBA" id="ARBA00004496"/>
    </source>
</evidence>
<dbReference type="PANTHER" id="PTHR45949:SF2">
    <property type="entry name" value="SORTING NEXIN-4"/>
    <property type="match status" value="1"/>
</dbReference>
<dbReference type="InterPro" id="IPR036871">
    <property type="entry name" value="PX_dom_sf"/>
</dbReference>
<name>A0ABZ1CVS8_9TREE</name>
<keyword evidence="6" id="KW-0813">Transport</keyword>
<evidence type="ECO:0000256" key="12">
    <source>
        <dbReference type="ARBA" id="ARBA00033728"/>
    </source>
</evidence>
<dbReference type="SUPFAM" id="SSF64268">
    <property type="entry name" value="PX domain"/>
    <property type="match status" value="1"/>
</dbReference>
<evidence type="ECO:0000256" key="10">
    <source>
        <dbReference type="ARBA" id="ARBA00023121"/>
    </source>
</evidence>
<evidence type="ECO:0000256" key="11">
    <source>
        <dbReference type="ARBA" id="ARBA00023136"/>
    </source>
</evidence>
<evidence type="ECO:0000256" key="4">
    <source>
        <dbReference type="ARBA" id="ARBA00007426"/>
    </source>
</evidence>
<keyword evidence="7" id="KW-0963">Cytoplasm</keyword>
<protein>
    <recommendedName>
        <fullName evidence="13">Endosomal/vacuolar adapter protein YPT35</fullName>
    </recommendedName>
    <alternativeName>
        <fullName evidence="14">PX domain-containing protein YPT35</fullName>
    </alternativeName>
</protein>
<evidence type="ECO:0000256" key="8">
    <source>
        <dbReference type="ARBA" id="ARBA00022554"/>
    </source>
</evidence>
<evidence type="ECO:0000256" key="1">
    <source>
        <dbReference type="ARBA" id="ARBA00004148"/>
    </source>
</evidence>
<dbReference type="RefSeq" id="XP_062790613.1">
    <property type="nucleotide sequence ID" value="XM_062934562.1"/>
</dbReference>
<evidence type="ECO:0000313" key="18">
    <source>
        <dbReference type="Proteomes" id="UP001329825"/>
    </source>
</evidence>
<dbReference type="PANTHER" id="PTHR45949">
    <property type="entry name" value="SORTING NEXIN-4"/>
    <property type="match status" value="1"/>
</dbReference>
<evidence type="ECO:0000256" key="13">
    <source>
        <dbReference type="ARBA" id="ARBA00033774"/>
    </source>
</evidence>
<comment type="similarity">
    <text evidence="5">Belongs to the sorting nexin family.</text>
</comment>
<evidence type="ECO:0000256" key="6">
    <source>
        <dbReference type="ARBA" id="ARBA00022448"/>
    </source>
</evidence>
<evidence type="ECO:0000259" key="16">
    <source>
        <dbReference type="PROSITE" id="PS50195"/>
    </source>
</evidence>
<evidence type="ECO:0000256" key="2">
    <source>
        <dbReference type="ARBA" id="ARBA00004177"/>
    </source>
</evidence>
<keyword evidence="11" id="KW-0472">Membrane</keyword>
<evidence type="ECO:0000256" key="7">
    <source>
        <dbReference type="ARBA" id="ARBA00022490"/>
    </source>
</evidence>
<proteinExistence type="inferred from homology"/>